<proteinExistence type="predicted"/>
<comment type="caution">
    <text evidence="3">The sequence shown here is derived from an EMBL/GenBank/DDBJ whole genome shotgun (WGS) entry which is preliminary data.</text>
</comment>
<evidence type="ECO:0000256" key="1">
    <source>
        <dbReference type="SAM" id="MobiDB-lite"/>
    </source>
</evidence>
<keyword evidence="2" id="KW-0812">Transmembrane</keyword>
<keyword evidence="2" id="KW-0472">Membrane</keyword>
<feature type="compositionally biased region" description="Acidic residues" evidence="1">
    <location>
        <begin position="430"/>
        <end position="479"/>
    </location>
</feature>
<organism evidence="3 4">
    <name type="scientific">Paenochrobactrum gallinarii</name>
    <dbReference type="NCBI Taxonomy" id="643673"/>
    <lineage>
        <taxon>Bacteria</taxon>
        <taxon>Pseudomonadati</taxon>
        <taxon>Pseudomonadota</taxon>
        <taxon>Alphaproteobacteria</taxon>
        <taxon>Hyphomicrobiales</taxon>
        <taxon>Brucellaceae</taxon>
        <taxon>Paenochrobactrum</taxon>
    </lineage>
</organism>
<dbReference type="EMBL" id="JACIIU010000027">
    <property type="protein sequence ID" value="MBB6262382.1"/>
    <property type="molecule type" value="Genomic_DNA"/>
</dbReference>
<accession>A0A841M0U4</accession>
<feature type="transmembrane region" description="Helical" evidence="2">
    <location>
        <begin position="15"/>
        <end position="34"/>
    </location>
</feature>
<evidence type="ECO:0000256" key="2">
    <source>
        <dbReference type="SAM" id="Phobius"/>
    </source>
</evidence>
<sequence length="736" mass="80140">MSDQAQSAGNKGRKALLWATVAIIVVAGGGLAGYKYSLQNAISGQIEKRGGKAESVSADFFGNIHLKNVSLPLKNGHAVNIASFTGRPEILFLNGKVEATGITTEFENFKINIPHVEIEDANLNRQMLADVFGGGSELTPAQRVERFSAKKVHLSEIQVEQVMLDTKQTTVYKNLTLNDVKNGQIASIKLDSGQVDMNMNVPQDDGSTNVEPMTVLIGLTEGKDIDAAFMTRFYTEKAGADNNDIKSVQGAYSTKDITFKLPDATATIAEIKSAGFSMRLPEVPFLEMIREIAAVEKIDDLAEEERREIFRKLITIYEVLGKGDAEILGIKITPKDETKPSGTIDSVSMTFNKQAFDMSLKGMNIGTETNYFKLDEFSWNGFDYASTLEAGKKLIEVPEDEMDKFPFTTLIPTLGTIRITGIAADLPNTESDDEDSFDYSELGNTDEPEDSDEATAEEENQDEAEVTAPETEEPAEAEAGDTATEQSDVDSANAIGEQSEETEEDAAPAIPARVKFKAKSMSFAMLNPVNGIPTDIQITYDDLDVPVPQDNDSVSRKLRSLGIERFVLSSNTHILWDEPSETLLIKDISYKGDKLGSVALSGAMGGMTRDFFSGDKALMQIAAFGLKAKEINLRIEDKGMIDTAIKIAAQENGSTEEETRQLTALTITMLAAELAETSPQIQEAVKVLNNFIANPNIFTLSIKSKNENGIGPFEMLAVTQNPMSLLDKVNITATAE</sequence>
<dbReference type="RefSeq" id="WP_184224595.1">
    <property type="nucleotide sequence ID" value="NZ_JACIIU010000027.1"/>
</dbReference>
<keyword evidence="2" id="KW-1133">Transmembrane helix</keyword>
<name>A0A841M0U4_9HYPH</name>
<evidence type="ECO:0000313" key="3">
    <source>
        <dbReference type="EMBL" id="MBB6262382.1"/>
    </source>
</evidence>
<feature type="region of interest" description="Disordered" evidence="1">
    <location>
        <begin position="425"/>
        <end position="509"/>
    </location>
</feature>
<gene>
    <name evidence="3" type="ORF">FHS77_002956</name>
</gene>
<evidence type="ECO:0000313" key="4">
    <source>
        <dbReference type="Proteomes" id="UP000555393"/>
    </source>
</evidence>
<protein>
    <submittedName>
        <fullName evidence="3">Uncharacterized protein</fullName>
    </submittedName>
</protein>
<dbReference type="AlphaFoldDB" id="A0A841M0U4"/>
<reference evidence="3 4" key="1">
    <citation type="submission" date="2020-08" db="EMBL/GenBank/DDBJ databases">
        <title>Genomic Encyclopedia of Type Strains, Phase IV (KMG-IV): sequencing the most valuable type-strain genomes for metagenomic binning, comparative biology and taxonomic classification.</title>
        <authorList>
            <person name="Goeker M."/>
        </authorList>
    </citation>
    <scope>NUCLEOTIDE SEQUENCE [LARGE SCALE GENOMIC DNA]</scope>
    <source>
        <strain evidence="3 4">DSM 22336</strain>
    </source>
</reference>
<keyword evidence="4" id="KW-1185">Reference proteome</keyword>
<dbReference type="Proteomes" id="UP000555393">
    <property type="component" value="Unassembled WGS sequence"/>
</dbReference>